<proteinExistence type="predicted"/>
<protein>
    <submittedName>
        <fullName evidence="1">Uncharacterized protein</fullName>
    </submittedName>
</protein>
<reference evidence="1 2" key="1">
    <citation type="journal article" date="2016" name="Nat. Commun.">
        <title>Thousands of microbial genomes shed light on interconnected biogeochemical processes in an aquifer system.</title>
        <authorList>
            <person name="Anantharaman K."/>
            <person name="Brown C.T."/>
            <person name="Hug L.A."/>
            <person name="Sharon I."/>
            <person name="Castelle C.J."/>
            <person name="Probst A.J."/>
            <person name="Thomas B.C."/>
            <person name="Singh A."/>
            <person name="Wilkins M.J."/>
            <person name="Karaoz U."/>
            <person name="Brodie E.L."/>
            <person name="Williams K.H."/>
            <person name="Hubbard S.S."/>
            <person name="Banfield J.F."/>
        </authorList>
    </citation>
    <scope>NUCLEOTIDE SEQUENCE [LARGE SCALE GENOMIC DNA]</scope>
</reference>
<accession>A0A1G1KX57</accession>
<organism evidence="1 2">
    <name type="scientific">Candidatus Danuiimicrobium aquiferis</name>
    <dbReference type="NCBI Taxonomy" id="1801832"/>
    <lineage>
        <taxon>Bacteria</taxon>
        <taxon>Pseudomonadati</taxon>
        <taxon>Candidatus Omnitrophota</taxon>
        <taxon>Candidatus Danuiimicrobium</taxon>
    </lineage>
</organism>
<name>A0A1G1KX57_9BACT</name>
<sequence>MFFETTDRSEASRLSAFIRNSGLDKELGENAPGFGGMFDNVGGRWTGDLHMMTFLAFYNLDEEAYWNERYAGIMEVRKETHAAVELGNMILEESVTDIALLVPEELFWFGKSVEQNFNESIWQEGFANLITVCASDWDAQKKYYRNEKSKLVINLSKMEISREKFNAVVLETVDFKAMKTKEEVAQMFARLFSAFYGLTTTVGNRLMARAILKAGFAPDLLDLSRLEDPATRLFRDNLYLLQPYVELGKGLLEGRLSDLQAKEAKEPGAIACEMERVTKLAKERCLETNIPNLQAESAVPLPIVPGSASRKPEPGTIGNGTALLVDVLKKIRQFAETEKRKIVPFIYLEGEKFYGLRDALIDSGVEWVMQGTGDQHISYQQVLAQPRRFLPFIISFIPEKPFPGYPAIGFAKGYLHRISSHMVRDFFAEASYQALTEKRASSGGKGVFLRLIDSTENISLLREMFK</sequence>
<evidence type="ECO:0000313" key="1">
    <source>
        <dbReference type="EMBL" id="OGW97467.1"/>
    </source>
</evidence>
<dbReference type="AlphaFoldDB" id="A0A1G1KX57"/>
<evidence type="ECO:0000313" key="2">
    <source>
        <dbReference type="Proteomes" id="UP000178187"/>
    </source>
</evidence>
<gene>
    <name evidence="1" type="ORF">A3G33_09770</name>
</gene>
<dbReference type="EMBL" id="MHFR01000042">
    <property type="protein sequence ID" value="OGW97467.1"/>
    <property type="molecule type" value="Genomic_DNA"/>
</dbReference>
<comment type="caution">
    <text evidence="1">The sequence shown here is derived from an EMBL/GenBank/DDBJ whole genome shotgun (WGS) entry which is preliminary data.</text>
</comment>
<dbReference type="Proteomes" id="UP000178187">
    <property type="component" value="Unassembled WGS sequence"/>
</dbReference>